<reference evidence="14 15" key="1">
    <citation type="submission" date="2018-07" db="EMBL/GenBank/DDBJ databases">
        <title>Genomic Encyclopedia of Type Strains, Phase III (KMG-III): the genomes of soil and plant-associated and newly described type strains.</title>
        <authorList>
            <person name="Whitman W."/>
        </authorList>
    </citation>
    <scope>NUCLEOTIDE SEQUENCE [LARGE SCALE GENOMIC DNA]</scope>
    <source>
        <strain evidence="14 15">CECT 8488</strain>
    </source>
</reference>
<dbReference type="GO" id="GO:0051087">
    <property type="term" value="F:protein-folding chaperone binding"/>
    <property type="evidence" value="ECO:0007669"/>
    <property type="project" value="InterPro"/>
</dbReference>
<dbReference type="EMBL" id="QRDW01000003">
    <property type="protein sequence ID" value="RED51444.1"/>
    <property type="molecule type" value="Genomic_DNA"/>
</dbReference>
<sequence>MSEENSNGNEPEMNETPENEAPETEAADGAEGAEDAAAAAAAAAGAEDPLAKLQAENAELKDRLMRALAEVENVRRRADKERQDQSKFGVSPLAKELMPVVDNLGRALEHVPDALKSDDDAVKNFLMGIEMTEKQLVDAFDRCQIKKVDPLGEKFDYKLHQAMSEATGTEHAPGTVVQVLQSGYVLHDRLLRPAMVIVAKGEPEAPSGDTAPVDTTA</sequence>
<dbReference type="RefSeq" id="WP_115936333.1">
    <property type="nucleotide sequence ID" value="NZ_QRDW01000003.1"/>
</dbReference>
<dbReference type="PRINTS" id="PR00773">
    <property type="entry name" value="GRPEPROTEIN"/>
</dbReference>
<feature type="compositionally biased region" description="Low complexity" evidence="13">
    <location>
        <begin position="35"/>
        <end position="47"/>
    </location>
</feature>
<evidence type="ECO:0000256" key="7">
    <source>
        <dbReference type="ARBA" id="ARBA00053401"/>
    </source>
</evidence>
<keyword evidence="4 10" id="KW-0963">Cytoplasm</keyword>
<dbReference type="SUPFAM" id="SSF58014">
    <property type="entry name" value="Coiled-coil domain of nucleotide exchange factor GrpE"/>
    <property type="match status" value="1"/>
</dbReference>
<name>A0A3D9HPK5_9PROT</name>
<evidence type="ECO:0000256" key="12">
    <source>
        <dbReference type="RuleBase" id="RU004478"/>
    </source>
</evidence>
<evidence type="ECO:0000256" key="11">
    <source>
        <dbReference type="RuleBase" id="RU000639"/>
    </source>
</evidence>
<keyword evidence="15" id="KW-1185">Reference proteome</keyword>
<evidence type="ECO:0000256" key="9">
    <source>
        <dbReference type="ARBA" id="ARBA00076414"/>
    </source>
</evidence>
<organism evidence="14 15">
    <name type="scientific">Aestuariispira insulae</name>
    <dbReference type="NCBI Taxonomy" id="1461337"/>
    <lineage>
        <taxon>Bacteria</taxon>
        <taxon>Pseudomonadati</taxon>
        <taxon>Pseudomonadota</taxon>
        <taxon>Alphaproteobacteria</taxon>
        <taxon>Rhodospirillales</taxon>
        <taxon>Kiloniellaceae</taxon>
        <taxon>Aestuariispira</taxon>
    </lineage>
</organism>
<evidence type="ECO:0000256" key="1">
    <source>
        <dbReference type="ARBA" id="ARBA00004496"/>
    </source>
</evidence>
<evidence type="ECO:0000256" key="8">
    <source>
        <dbReference type="ARBA" id="ARBA00072274"/>
    </source>
</evidence>
<gene>
    <name evidence="10" type="primary">grpE</name>
    <name evidence="14" type="ORF">DFP90_103245</name>
</gene>
<dbReference type="Pfam" id="PF01025">
    <property type="entry name" value="GrpE"/>
    <property type="match status" value="1"/>
</dbReference>
<evidence type="ECO:0000256" key="4">
    <source>
        <dbReference type="ARBA" id="ARBA00022490"/>
    </source>
</evidence>
<feature type="region of interest" description="Disordered" evidence="13">
    <location>
        <begin position="1"/>
        <end position="47"/>
    </location>
</feature>
<dbReference type="PROSITE" id="PS01071">
    <property type="entry name" value="GRPE"/>
    <property type="match status" value="1"/>
</dbReference>
<dbReference type="PANTHER" id="PTHR21237">
    <property type="entry name" value="GRPE PROTEIN"/>
    <property type="match status" value="1"/>
</dbReference>
<evidence type="ECO:0000313" key="14">
    <source>
        <dbReference type="EMBL" id="RED51444.1"/>
    </source>
</evidence>
<dbReference type="GO" id="GO:0005737">
    <property type="term" value="C:cytoplasm"/>
    <property type="evidence" value="ECO:0007669"/>
    <property type="project" value="UniProtKB-SubCell"/>
</dbReference>
<dbReference type="CDD" id="cd00446">
    <property type="entry name" value="GrpE"/>
    <property type="match status" value="1"/>
</dbReference>
<evidence type="ECO:0000313" key="15">
    <source>
        <dbReference type="Proteomes" id="UP000256845"/>
    </source>
</evidence>
<evidence type="ECO:0000256" key="3">
    <source>
        <dbReference type="ARBA" id="ARBA00011738"/>
    </source>
</evidence>
<dbReference type="Proteomes" id="UP000256845">
    <property type="component" value="Unassembled WGS sequence"/>
</dbReference>
<dbReference type="NCBIfam" id="NF010738">
    <property type="entry name" value="PRK14140.1"/>
    <property type="match status" value="1"/>
</dbReference>
<evidence type="ECO:0000256" key="10">
    <source>
        <dbReference type="HAMAP-Rule" id="MF_01151"/>
    </source>
</evidence>
<keyword evidence="6 10" id="KW-0143">Chaperone</keyword>
<evidence type="ECO:0000256" key="2">
    <source>
        <dbReference type="ARBA" id="ARBA00009054"/>
    </source>
</evidence>
<dbReference type="FunFam" id="2.30.22.10:FF:000001">
    <property type="entry name" value="Protein GrpE"/>
    <property type="match status" value="1"/>
</dbReference>
<dbReference type="HAMAP" id="MF_01151">
    <property type="entry name" value="GrpE"/>
    <property type="match status" value="1"/>
</dbReference>
<comment type="subunit">
    <text evidence="3 10">Homodimer.</text>
</comment>
<dbReference type="InterPro" id="IPR009012">
    <property type="entry name" value="GrpE_head"/>
</dbReference>
<dbReference type="GO" id="GO:0042803">
    <property type="term" value="F:protein homodimerization activity"/>
    <property type="evidence" value="ECO:0007669"/>
    <property type="project" value="InterPro"/>
</dbReference>
<protein>
    <recommendedName>
        <fullName evidence="8 10">Protein GrpE</fullName>
    </recommendedName>
    <alternativeName>
        <fullName evidence="9 10">HSP-70 cofactor</fullName>
    </alternativeName>
</protein>
<dbReference type="AlphaFoldDB" id="A0A3D9HPK5"/>
<dbReference type="GO" id="GO:0000774">
    <property type="term" value="F:adenyl-nucleotide exchange factor activity"/>
    <property type="evidence" value="ECO:0007669"/>
    <property type="project" value="InterPro"/>
</dbReference>
<evidence type="ECO:0000256" key="5">
    <source>
        <dbReference type="ARBA" id="ARBA00023016"/>
    </source>
</evidence>
<evidence type="ECO:0000256" key="6">
    <source>
        <dbReference type="ARBA" id="ARBA00023186"/>
    </source>
</evidence>
<dbReference type="NCBIfam" id="NF010737">
    <property type="entry name" value="PRK14139.1"/>
    <property type="match status" value="1"/>
</dbReference>
<feature type="compositionally biased region" description="Acidic residues" evidence="13">
    <location>
        <begin position="12"/>
        <end position="34"/>
    </location>
</feature>
<proteinExistence type="inferred from homology"/>
<dbReference type="GO" id="GO:0006457">
    <property type="term" value="P:protein folding"/>
    <property type="evidence" value="ECO:0007669"/>
    <property type="project" value="InterPro"/>
</dbReference>
<dbReference type="InterPro" id="IPR013805">
    <property type="entry name" value="GrpE_CC"/>
</dbReference>
<comment type="caution">
    <text evidence="14">The sequence shown here is derived from an EMBL/GenBank/DDBJ whole genome shotgun (WGS) entry which is preliminary data.</text>
</comment>
<comment type="subcellular location">
    <subcellularLocation>
        <location evidence="1 10">Cytoplasm</location>
    </subcellularLocation>
</comment>
<comment type="similarity">
    <text evidence="2 10 12">Belongs to the GrpE family.</text>
</comment>
<dbReference type="OrthoDB" id="9789811at2"/>
<dbReference type="SUPFAM" id="SSF51064">
    <property type="entry name" value="Head domain of nucleotide exchange factor GrpE"/>
    <property type="match status" value="1"/>
</dbReference>
<dbReference type="GO" id="GO:0051082">
    <property type="term" value="F:unfolded protein binding"/>
    <property type="evidence" value="ECO:0007669"/>
    <property type="project" value="TreeGrafter"/>
</dbReference>
<accession>A0A3D9HPK5</accession>
<keyword evidence="5 10" id="KW-0346">Stress response</keyword>
<dbReference type="PANTHER" id="PTHR21237:SF23">
    <property type="entry name" value="GRPE PROTEIN HOMOLOG, MITOCHONDRIAL"/>
    <property type="match status" value="1"/>
</dbReference>
<dbReference type="Gene3D" id="3.90.20.20">
    <property type="match status" value="1"/>
</dbReference>
<comment type="function">
    <text evidence="7 10 11">Participates actively in the response to hyperosmotic and heat shock by preventing the aggregation of stress-denatured proteins, in association with DnaK and GrpE. It is the nucleotide exchange factor for DnaK and may function as a thermosensor. Unfolded proteins bind initially to DnaJ; upon interaction with the DnaJ-bound protein, DnaK hydrolyzes its bound ATP, resulting in the formation of a stable complex. GrpE releases ADP from DnaK; ATP binding to DnaK triggers the release of the substrate protein, thus completing the reaction cycle. Several rounds of ATP-dependent interactions between DnaJ, DnaK and GrpE are required for fully efficient folding.</text>
</comment>
<dbReference type="NCBIfam" id="NF010748">
    <property type="entry name" value="PRK14150.1"/>
    <property type="match status" value="1"/>
</dbReference>
<evidence type="ECO:0000256" key="13">
    <source>
        <dbReference type="SAM" id="MobiDB-lite"/>
    </source>
</evidence>
<dbReference type="Gene3D" id="2.30.22.10">
    <property type="entry name" value="Head domain of nucleotide exchange factor GrpE"/>
    <property type="match status" value="1"/>
</dbReference>
<dbReference type="InterPro" id="IPR000740">
    <property type="entry name" value="GrpE"/>
</dbReference>